<evidence type="ECO:0000256" key="3">
    <source>
        <dbReference type="ARBA" id="ARBA00023004"/>
    </source>
</evidence>
<evidence type="ECO:0000259" key="6">
    <source>
        <dbReference type="PROSITE" id="PS51007"/>
    </source>
</evidence>
<name>A0ABX1VBL6_9PLAN</name>
<gene>
    <name evidence="7" type="ORF">LzC2_09520</name>
</gene>
<dbReference type="EMBL" id="WTPX01000019">
    <property type="protein sequence ID" value="NNJ24890.1"/>
    <property type="molecule type" value="Genomic_DNA"/>
</dbReference>
<dbReference type="PANTHER" id="PTHR47197">
    <property type="entry name" value="PROTEIN NIRF"/>
    <property type="match status" value="1"/>
</dbReference>
<dbReference type="InterPro" id="IPR011964">
    <property type="entry name" value="YVTN_b-propeller_repeat"/>
</dbReference>
<accession>A0ABX1VBL6</accession>
<evidence type="ECO:0000313" key="8">
    <source>
        <dbReference type="Proteomes" id="UP000609651"/>
    </source>
</evidence>
<proteinExistence type="predicted"/>
<keyword evidence="2 4" id="KW-0479">Metal-binding</keyword>
<dbReference type="InterPro" id="IPR015943">
    <property type="entry name" value="WD40/YVTN_repeat-like_dom_sf"/>
</dbReference>
<evidence type="ECO:0000256" key="2">
    <source>
        <dbReference type="ARBA" id="ARBA00022723"/>
    </source>
</evidence>
<keyword evidence="8" id="KW-1185">Reference proteome</keyword>
<feature type="chain" id="PRO_5047072386" description="Cytochrome c domain-containing protein" evidence="5">
    <location>
        <begin position="29"/>
        <end position="1091"/>
    </location>
</feature>
<evidence type="ECO:0000256" key="1">
    <source>
        <dbReference type="ARBA" id="ARBA00022617"/>
    </source>
</evidence>
<keyword evidence="5" id="KW-0732">Signal</keyword>
<dbReference type="Gene3D" id="2.130.10.10">
    <property type="entry name" value="YVTN repeat-like/Quinoprotein amine dehydrogenase"/>
    <property type="match status" value="2"/>
</dbReference>
<dbReference type="InterPro" id="IPR011044">
    <property type="entry name" value="Quino_amine_DH_bsu"/>
</dbReference>
<dbReference type="SUPFAM" id="SSF50969">
    <property type="entry name" value="YVTN repeat-like/Quinoprotein amine dehydrogenase"/>
    <property type="match status" value="1"/>
</dbReference>
<keyword evidence="1 4" id="KW-0349">Heme</keyword>
<dbReference type="Proteomes" id="UP000609651">
    <property type="component" value="Unassembled WGS sequence"/>
</dbReference>
<organism evidence="7 8">
    <name type="scientific">Alienimonas chondri</name>
    <dbReference type="NCBI Taxonomy" id="2681879"/>
    <lineage>
        <taxon>Bacteria</taxon>
        <taxon>Pseudomonadati</taxon>
        <taxon>Planctomycetota</taxon>
        <taxon>Planctomycetia</taxon>
        <taxon>Planctomycetales</taxon>
        <taxon>Planctomycetaceae</taxon>
        <taxon>Alienimonas</taxon>
    </lineage>
</organism>
<dbReference type="InterPro" id="IPR009056">
    <property type="entry name" value="Cyt_c-like_dom"/>
</dbReference>
<comment type="caution">
    <text evidence="7">The sequence shown here is derived from an EMBL/GenBank/DDBJ whole genome shotgun (WGS) entry which is preliminary data.</text>
</comment>
<dbReference type="SUPFAM" id="SSF46626">
    <property type="entry name" value="Cytochrome c"/>
    <property type="match status" value="1"/>
</dbReference>
<evidence type="ECO:0000313" key="7">
    <source>
        <dbReference type="EMBL" id="NNJ24890.1"/>
    </source>
</evidence>
<feature type="domain" description="Cytochrome c" evidence="6">
    <location>
        <begin position="462"/>
        <end position="608"/>
    </location>
</feature>
<evidence type="ECO:0000256" key="4">
    <source>
        <dbReference type="PROSITE-ProRule" id="PRU00433"/>
    </source>
</evidence>
<dbReference type="InterPro" id="IPR051200">
    <property type="entry name" value="Host-pathogen_enzymatic-act"/>
</dbReference>
<dbReference type="PROSITE" id="PS51007">
    <property type="entry name" value="CYTC"/>
    <property type="match status" value="1"/>
</dbReference>
<dbReference type="NCBIfam" id="TIGR02276">
    <property type="entry name" value="beta_rpt_yvtn"/>
    <property type="match status" value="1"/>
</dbReference>
<keyword evidence="3 4" id="KW-0408">Iron</keyword>
<sequence>MPNAFVSLPLAALSVSLACGLAIGPMPADHGRSAPASPPLPERVSAPAAVGRPTFASPHANPVAVVGGRVFVCNTPADTVDVLDADTREVVARVPVGIDPVGLAVRPDGGEVWISNHVSDSVSVIDVRPGSLTYLHVVATVQDLDPVTRATAFDEPVGIAFASDDKAYVALSSTNRVAVVNVADRRVVDHLEIPAQDPRALAVRNGRLYVAPFESGNRTQLSGGSADAIDADDDDGDLVTFDAWEHSIVHNNVLSLGHVVDIVKRPDVPDRDLFVFDVTTDEPVATVDSLGTLLYGLAVDSRGRAFLAQTDARNDANGRAGTKKHGLAELGNRAFLNQITRVNVEGGEPTFFDLEPPPPVDPEPGAALATPYAVAVTADDRTVVATAAGSDTLFTVNAETGTVLGRATVGAVPRGVVLEETGDACRAWVLNAVENSVSLVDLSDPAAPKPVQTIPLTDPTDPAIKRGRIAFESASSSRTNTFSCASCHPDGHTDQLLWVLNTPVVSGGDQIMPRSTMPLRGLRDTEPFHWDGIPGDPYGGTNSASVHRSVDPNIAPGDALAAVRHLIDGSLSGTMARVGDEGANDAGLAGNLTEAERDDLAVFLAAVPYPPAPERAYTDELSDRARRGFELFHVEGNIELDEPRPNVCGDCHRLPFLTSTNTPGTGMDAPTWRGAYDRPLILPQGRLNLVEFPFFRSLAERGVPERELWRLSWRGNERFDPIWDMVMQMSTGFSGAFGRQVTLNRDTAGDDLAADLLDAIERAADDGAVVLTCEGVRIGEDAGTPVRLRFDPAAEAYAGADGTFTREELAAAAADGVFVGTFTGRHGAKVDANAPQPALWTLGPLHEQRGRQEFPVLDPISEEEGRTAMTLSARHVESDAFLLVNGRRAEGALSFGEGETLTVALDDLQPPGTHFLQVQNPGGRSSNEFLFTVADPAAARPEEPAADAPSETLGELLKETGFDRLIGAWVDRESGGEDYRTTFRWAIEDCVLEQTSDERGKKSMGLLSLRGGAREVGWFSADAAGTATLGGVAFEGGQAVHRLGYRDGEGREGALIIRYRFETDDRLTMRVFVPGGDAPVAVVPLKRTKPL</sequence>
<protein>
    <recommendedName>
        <fullName evidence="6">Cytochrome c domain-containing protein</fullName>
    </recommendedName>
</protein>
<feature type="signal peptide" evidence="5">
    <location>
        <begin position="1"/>
        <end position="28"/>
    </location>
</feature>
<dbReference type="RefSeq" id="WP_206678557.1">
    <property type="nucleotide sequence ID" value="NZ_WTPX01000019.1"/>
</dbReference>
<reference evidence="7 8" key="1">
    <citation type="journal article" date="2020" name="Syst. Appl. Microbiol.">
        <title>Alienimonas chondri sp. nov., a novel planctomycete isolated from the biofilm of the red alga Chondrus crispus.</title>
        <authorList>
            <person name="Vitorino I."/>
            <person name="Albuquerque L."/>
            <person name="Wiegand S."/>
            <person name="Kallscheuer N."/>
            <person name="da Costa M.S."/>
            <person name="Lobo-da-Cunha A."/>
            <person name="Jogler C."/>
            <person name="Lage O.M."/>
        </authorList>
    </citation>
    <scope>NUCLEOTIDE SEQUENCE [LARGE SCALE GENOMIC DNA]</scope>
    <source>
        <strain evidence="7 8">LzC2</strain>
    </source>
</reference>
<evidence type="ECO:0000256" key="5">
    <source>
        <dbReference type="SAM" id="SignalP"/>
    </source>
</evidence>
<dbReference type="InterPro" id="IPR036909">
    <property type="entry name" value="Cyt_c-like_dom_sf"/>
</dbReference>
<dbReference type="PANTHER" id="PTHR47197:SF3">
    <property type="entry name" value="DIHYDRO-HEME D1 DEHYDROGENASE"/>
    <property type="match status" value="1"/>
</dbReference>